<evidence type="ECO:0000256" key="4">
    <source>
        <dbReference type="SAM" id="SignalP"/>
    </source>
</evidence>
<feature type="chain" id="PRO_5005325145" evidence="4">
    <location>
        <begin position="31"/>
        <end position="432"/>
    </location>
</feature>
<evidence type="ECO:0000313" key="7">
    <source>
        <dbReference type="Proteomes" id="UP000053776"/>
    </source>
</evidence>
<dbReference type="OrthoDB" id="372654at2759"/>
<name>A0A0J9W3H1_PLAVI</name>
<dbReference type="SUPFAM" id="SSF55194">
    <property type="entry name" value="Ribosome recycling factor, RRF"/>
    <property type="match status" value="1"/>
</dbReference>
<reference evidence="6 7" key="1">
    <citation type="submission" date="2011-08" db="EMBL/GenBank/DDBJ databases">
        <title>The Genome Sequence of Plasmodium vivax Mauritania I.</title>
        <authorList>
            <consortium name="The Broad Institute Genome Sequencing Platform"/>
            <consortium name="The Broad Institute Genome Sequencing Center for Infectious Disease"/>
            <person name="Neafsey D."/>
            <person name="Carlton J."/>
            <person name="Barnwell J."/>
            <person name="Collins W."/>
            <person name="Escalante A."/>
            <person name="Mullikin J."/>
            <person name="Saul A."/>
            <person name="Guigo R."/>
            <person name="Camara F."/>
            <person name="Young S.K."/>
            <person name="Zeng Q."/>
            <person name="Gargeya S."/>
            <person name="Fitzgerald M."/>
            <person name="Haas B."/>
            <person name="Abouelleil A."/>
            <person name="Alvarado L."/>
            <person name="Arachchi H.M."/>
            <person name="Berlin A."/>
            <person name="Brown A."/>
            <person name="Chapman S.B."/>
            <person name="Chen Z."/>
            <person name="Dunbar C."/>
            <person name="Freedman E."/>
            <person name="Gearin G."/>
            <person name="Gellesch M."/>
            <person name="Goldberg J."/>
            <person name="Griggs A."/>
            <person name="Gujja S."/>
            <person name="Heiman D."/>
            <person name="Howarth C."/>
            <person name="Larson L."/>
            <person name="Lui A."/>
            <person name="MacDonald P.J.P."/>
            <person name="Montmayeur A."/>
            <person name="Murphy C."/>
            <person name="Neiman D."/>
            <person name="Pearson M."/>
            <person name="Priest M."/>
            <person name="Roberts A."/>
            <person name="Saif S."/>
            <person name="Shea T."/>
            <person name="Shenoy N."/>
            <person name="Sisk P."/>
            <person name="Stolte C."/>
            <person name="Sykes S."/>
            <person name="Wortman J."/>
            <person name="Nusbaum C."/>
            <person name="Birren B."/>
        </authorList>
    </citation>
    <scope>NUCLEOTIDE SEQUENCE [LARGE SCALE GENOMIC DNA]</scope>
    <source>
        <strain evidence="6 7">Mauritania I</strain>
    </source>
</reference>
<feature type="compositionally biased region" description="Basic residues" evidence="3">
    <location>
        <begin position="83"/>
        <end position="119"/>
    </location>
</feature>
<keyword evidence="2" id="KW-0648">Protein biosynthesis</keyword>
<feature type="compositionally biased region" description="Polar residues" evidence="3">
    <location>
        <begin position="68"/>
        <end position="77"/>
    </location>
</feature>
<dbReference type="Gene3D" id="1.10.132.20">
    <property type="entry name" value="Ribosome-recycling factor"/>
    <property type="match status" value="1"/>
</dbReference>
<feature type="compositionally biased region" description="Basic and acidic residues" evidence="3">
    <location>
        <begin position="202"/>
        <end position="211"/>
    </location>
</feature>
<feature type="compositionally biased region" description="Polar residues" evidence="3">
    <location>
        <begin position="159"/>
        <end position="169"/>
    </location>
</feature>
<feature type="region of interest" description="Disordered" evidence="3">
    <location>
        <begin position="133"/>
        <end position="261"/>
    </location>
</feature>
<organism evidence="6 7">
    <name type="scientific">Plasmodium vivax Mauritania I</name>
    <dbReference type="NCBI Taxonomy" id="1035515"/>
    <lineage>
        <taxon>Eukaryota</taxon>
        <taxon>Sar</taxon>
        <taxon>Alveolata</taxon>
        <taxon>Apicomplexa</taxon>
        <taxon>Aconoidasida</taxon>
        <taxon>Haemosporida</taxon>
        <taxon>Plasmodiidae</taxon>
        <taxon>Plasmodium</taxon>
        <taxon>Plasmodium (Plasmodium)</taxon>
    </lineage>
</organism>
<dbReference type="GO" id="GO:0005739">
    <property type="term" value="C:mitochondrion"/>
    <property type="evidence" value="ECO:0007669"/>
    <property type="project" value="TreeGrafter"/>
</dbReference>
<feature type="domain" description="Ribosome recycling factor" evidence="5">
    <location>
        <begin position="282"/>
        <end position="430"/>
    </location>
</feature>
<evidence type="ECO:0000313" key="6">
    <source>
        <dbReference type="EMBL" id="KMZ94798.1"/>
    </source>
</evidence>
<dbReference type="Gene3D" id="3.30.1360.40">
    <property type="match status" value="1"/>
</dbReference>
<dbReference type="InterPro" id="IPR036191">
    <property type="entry name" value="RRF_sf"/>
</dbReference>
<dbReference type="GO" id="GO:0043023">
    <property type="term" value="F:ribosomal large subunit binding"/>
    <property type="evidence" value="ECO:0007669"/>
    <property type="project" value="TreeGrafter"/>
</dbReference>
<dbReference type="AlphaFoldDB" id="A0A0J9W3H1"/>
<protein>
    <submittedName>
        <fullName evidence="6">Ribosome releasing factor</fullName>
    </submittedName>
</protein>
<dbReference type="InterPro" id="IPR002661">
    <property type="entry name" value="Ribosome_recyc_fac"/>
</dbReference>
<proteinExistence type="inferred from homology"/>
<evidence type="ECO:0000256" key="2">
    <source>
        <dbReference type="ARBA" id="ARBA00022917"/>
    </source>
</evidence>
<dbReference type="PANTHER" id="PTHR20982:SF3">
    <property type="entry name" value="MITOCHONDRIAL RIBOSOME RECYCLING FACTOR PSEUDO 1"/>
    <property type="match status" value="1"/>
</dbReference>
<dbReference type="Proteomes" id="UP000053776">
    <property type="component" value="Unassembled WGS sequence"/>
</dbReference>
<comment type="similarity">
    <text evidence="1">Belongs to the RRF family.</text>
</comment>
<evidence type="ECO:0000259" key="5">
    <source>
        <dbReference type="Pfam" id="PF01765"/>
    </source>
</evidence>
<sequence>MALSRRTPLSKTVLCYLLLMAPLCSITTNALCDGFVLKRSPKLEAFLTGRDGVKKGLSDDLPRRGNLTKRSNAQGKNGNALHAHGKNRNTLHAHGKNRNTLHAHGKNRNTLHAHGKKEKKKEALLHVREVINRQMVGTGNEADEHGDEEEEYSEGATRRGTSTPRAGQQKNHRGGSMTKGAPGGKNKTADLHLRSNIKIKGSLKEEQRQADGDEAVGRGTEGELLSSEDPLTGDAASTGDAPPDEQDHADEPVTEEDLDSLSKTCAEKMESVYSYIKKESYRFNLNSISNTLFENEKVKINDQLMTIKHMSHIRKKENLFIITPYDPYYVNFIYNHFVKEYKELKFYVKDRSLYAVVPPLSENLKNEIKIKIKEKVEDSKGTLRNVRKQMLAKLEKLRGRIGKDIYFFQRNHIQSLHDQTRKRIEALLSELR</sequence>
<evidence type="ECO:0000256" key="3">
    <source>
        <dbReference type="SAM" id="MobiDB-lite"/>
    </source>
</evidence>
<dbReference type="EMBL" id="KQ235014">
    <property type="protein sequence ID" value="KMZ94798.1"/>
    <property type="molecule type" value="Genomic_DNA"/>
</dbReference>
<feature type="signal peptide" evidence="4">
    <location>
        <begin position="1"/>
        <end position="30"/>
    </location>
</feature>
<dbReference type="InterPro" id="IPR023584">
    <property type="entry name" value="Ribosome_recyc_fac_dom"/>
</dbReference>
<dbReference type="PANTHER" id="PTHR20982">
    <property type="entry name" value="RIBOSOME RECYCLING FACTOR"/>
    <property type="match status" value="1"/>
</dbReference>
<gene>
    <name evidence="6" type="ORF">PVMG_02687</name>
</gene>
<dbReference type="Pfam" id="PF01765">
    <property type="entry name" value="RRF"/>
    <property type="match status" value="1"/>
</dbReference>
<keyword evidence="4" id="KW-0732">Signal</keyword>
<feature type="compositionally biased region" description="Acidic residues" evidence="3">
    <location>
        <begin position="144"/>
        <end position="153"/>
    </location>
</feature>
<feature type="region of interest" description="Disordered" evidence="3">
    <location>
        <begin position="57"/>
        <end position="121"/>
    </location>
</feature>
<accession>A0A0J9W3H1</accession>
<dbReference type="GO" id="GO:0006412">
    <property type="term" value="P:translation"/>
    <property type="evidence" value="ECO:0007669"/>
    <property type="project" value="UniProtKB-KW"/>
</dbReference>
<evidence type="ECO:0000256" key="1">
    <source>
        <dbReference type="ARBA" id="ARBA00005912"/>
    </source>
</evidence>